<dbReference type="EC" id="2.7.1.23" evidence="6"/>
<evidence type="ECO:0000256" key="6">
    <source>
        <dbReference type="HAMAP-Rule" id="MF_00361"/>
    </source>
</evidence>
<dbReference type="InterPro" id="IPR017437">
    <property type="entry name" value="ATP-NAD_kinase_PpnK-typ_C"/>
</dbReference>
<evidence type="ECO:0000256" key="5">
    <source>
        <dbReference type="ARBA" id="ARBA00047925"/>
    </source>
</evidence>
<dbReference type="GO" id="GO:0005737">
    <property type="term" value="C:cytoplasm"/>
    <property type="evidence" value="ECO:0007669"/>
    <property type="project" value="UniProtKB-SubCell"/>
</dbReference>
<dbReference type="InterPro" id="IPR002504">
    <property type="entry name" value="NADK"/>
</dbReference>
<keyword evidence="6" id="KW-0067">ATP-binding</keyword>
<keyword evidence="8" id="KW-1185">Reference proteome</keyword>
<feature type="binding site" evidence="6">
    <location>
        <begin position="88"/>
        <end position="89"/>
    </location>
    <ligand>
        <name>NAD(+)</name>
        <dbReference type="ChEBI" id="CHEBI:57540"/>
    </ligand>
</feature>
<evidence type="ECO:0000256" key="3">
    <source>
        <dbReference type="ARBA" id="ARBA00022857"/>
    </source>
</evidence>
<comment type="similarity">
    <text evidence="6">Belongs to the NAD kinase family.</text>
</comment>
<protein>
    <recommendedName>
        <fullName evidence="6">NAD kinase</fullName>
        <ecNumber evidence="6">2.7.1.23</ecNumber>
    </recommendedName>
    <alternativeName>
        <fullName evidence="6">ATP-dependent NAD kinase</fullName>
    </alternativeName>
</protein>
<evidence type="ECO:0000313" key="7">
    <source>
        <dbReference type="EMBL" id="TVM18921.1"/>
    </source>
</evidence>
<dbReference type="AlphaFoldDB" id="A0A7M3MHE5"/>
<comment type="subcellular location">
    <subcellularLocation>
        <location evidence="6">Cytoplasm</location>
    </subcellularLocation>
</comment>
<dbReference type="InterPro" id="IPR016064">
    <property type="entry name" value="NAD/diacylglycerol_kinase_sf"/>
</dbReference>
<dbReference type="InterPro" id="IPR017438">
    <property type="entry name" value="ATP-NAD_kinase_N"/>
</dbReference>
<name>A0A7M3MHE5_9BACT</name>
<dbReference type="GO" id="GO:0006741">
    <property type="term" value="P:NADP+ biosynthetic process"/>
    <property type="evidence" value="ECO:0007669"/>
    <property type="project" value="UniProtKB-UniRule"/>
</dbReference>
<keyword evidence="2 6" id="KW-0418">Kinase</keyword>
<dbReference type="EMBL" id="QMIE01000003">
    <property type="protein sequence ID" value="TVM18921.1"/>
    <property type="molecule type" value="Genomic_DNA"/>
</dbReference>
<comment type="caution">
    <text evidence="7">The sequence shown here is derived from an EMBL/GenBank/DDBJ whole genome shotgun (WGS) entry which is preliminary data.</text>
</comment>
<dbReference type="GO" id="GO:0003951">
    <property type="term" value="F:NAD+ kinase activity"/>
    <property type="evidence" value="ECO:0007669"/>
    <property type="project" value="UniProtKB-UniRule"/>
</dbReference>
<feature type="binding site" evidence="6">
    <location>
        <position position="196"/>
    </location>
    <ligand>
        <name>NAD(+)</name>
        <dbReference type="ChEBI" id="CHEBI:57540"/>
    </ligand>
</feature>
<dbReference type="GO" id="GO:0005524">
    <property type="term" value="F:ATP binding"/>
    <property type="evidence" value="ECO:0007669"/>
    <property type="project" value="UniProtKB-KW"/>
</dbReference>
<keyword evidence="1 6" id="KW-0808">Transferase</keyword>
<reference evidence="7 8" key="1">
    <citation type="submission" date="2018-06" db="EMBL/GenBank/DDBJ databases">
        <title>Complete genome of Desulfovibrio indonesiensis P37SLT.</title>
        <authorList>
            <person name="Crispim J.S."/>
            <person name="Vidigal P.M.P."/>
            <person name="Silva L.C.F."/>
            <person name="Laguardia C.N."/>
            <person name="Araujo L.C."/>
            <person name="Dias R.S."/>
            <person name="Sousa M.P."/>
            <person name="Paula S.O."/>
            <person name="Silva C."/>
        </authorList>
    </citation>
    <scope>NUCLEOTIDE SEQUENCE [LARGE SCALE GENOMIC DNA]</scope>
    <source>
        <strain evidence="7 8">P37SLT</strain>
    </source>
</reference>
<dbReference type="Pfam" id="PF01513">
    <property type="entry name" value="NAD_kinase"/>
    <property type="match status" value="1"/>
</dbReference>
<proteinExistence type="inferred from homology"/>
<keyword evidence="4 6" id="KW-0520">NAD</keyword>
<keyword evidence="6" id="KW-0547">Nucleotide-binding</keyword>
<evidence type="ECO:0000256" key="4">
    <source>
        <dbReference type="ARBA" id="ARBA00023027"/>
    </source>
</evidence>
<keyword evidence="3 6" id="KW-0521">NADP</keyword>
<feature type="binding site" evidence="6">
    <location>
        <begin position="207"/>
        <end position="212"/>
    </location>
    <ligand>
        <name>NAD(+)</name>
        <dbReference type="ChEBI" id="CHEBI:57540"/>
    </ligand>
</feature>
<gene>
    <name evidence="6" type="primary">nadK</name>
    <name evidence="7" type="ORF">DPQ33_05540</name>
</gene>
<dbReference type="PANTHER" id="PTHR20275">
    <property type="entry name" value="NAD KINASE"/>
    <property type="match status" value="1"/>
</dbReference>
<comment type="caution">
    <text evidence="6">Lacks conserved residue(s) required for the propagation of feature annotation.</text>
</comment>
<feature type="binding site" evidence="6">
    <location>
        <begin position="166"/>
        <end position="167"/>
    </location>
    <ligand>
        <name>NAD(+)</name>
        <dbReference type="ChEBI" id="CHEBI:57540"/>
    </ligand>
</feature>
<accession>A0A7M3MHE5</accession>
<dbReference type="Pfam" id="PF20143">
    <property type="entry name" value="NAD_kinase_C"/>
    <property type="match status" value="1"/>
</dbReference>
<evidence type="ECO:0000256" key="2">
    <source>
        <dbReference type="ARBA" id="ARBA00022777"/>
    </source>
</evidence>
<dbReference type="RefSeq" id="WP_144302196.1">
    <property type="nucleotide sequence ID" value="NZ_QMIE01000003.1"/>
</dbReference>
<comment type="cofactor">
    <cofactor evidence="6">
        <name>a divalent metal cation</name>
        <dbReference type="ChEBI" id="CHEBI:60240"/>
    </cofactor>
</comment>
<comment type="function">
    <text evidence="6">Involved in the regulation of the intracellular balance of NAD and NADP, and is a key enzyme in the biosynthesis of NADP. Catalyzes specifically the phosphorylation on 2'-hydroxyl of the adenosine moiety of NAD to yield NADP.</text>
</comment>
<dbReference type="GO" id="GO:0019674">
    <property type="term" value="P:NAD+ metabolic process"/>
    <property type="evidence" value="ECO:0007669"/>
    <property type="project" value="InterPro"/>
</dbReference>
<evidence type="ECO:0000313" key="8">
    <source>
        <dbReference type="Proteomes" id="UP000448292"/>
    </source>
</evidence>
<feature type="binding site" evidence="6">
    <location>
        <position position="266"/>
    </location>
    <ligand>
        <name>NAD(+)</name>
        <dbReference type="ChEBI" id="CHEBI:57540"/>
    </ligand>
</feature>
<dbReference type="OrthoDB" id="9774737at2"/>
<dbReference type="Gene3D" id="3.40.50.10330">
    <property type="entry name" value="Probable inorganic polyphosphate/atp-NAD kinase, domain 1"/>
    <property type="match status" value="1"/>
</dbReference>
<evidence type="ECO:0000256" key="1">
    <source>
        <dbReference type="ARBA" id="ARBA00022679"/>
    </source>
</evidence>
<sequence>MPQSDPNNTIDAAHTIARPVRAALIVTKALDEKARRLGDEVCRFLESEGVAVRCVENAPHAMPAAESPVPRALRDAPGPDSIIVLGGDGTMLSVARHPEVFRIPLIGLNLGKLGFLTDLCPDRWRDGLRSLVAGKYAVNTQMALQVEVFRPADDGEETIYAGRVVNDVVVNRGDLARLANLEVIVDGFSLDCVRADGIMVSTPQGTTGYAVSAGGPLVHPKLESITVTAICAFLNRFPPMVLPPESTVTIVPRPSTTDLFLTLDGQEGFPVEEGDRIVVTRASQDLAFVSLYEETYLQRLVEKGFLGGADPASTNKRCSQTEDY</sequence>
<dbReference type="PANTHER" id="PTHR20275:SF0">
    <property type="entry name" value="NAD KINASE"/>
    <property type="match status" value="1"/>
</dbReference>
<keyword evidence="6" id="KW-0963">Cytoplasm</keyword>
<dbReference type="HAMAP" id="MF_00361">
    <property type="entry name" value="NAD_kinase"/>
    <property type="match status" value="1"/>
</dbReference>
<dbReference type="Proteomes" id="UP000448292">
    <property type="component" value="Unassembled WGS sequence"/>
</dbReference>
<dbReference type="Gene3D" id="2.60.200.30">
    <property type="entry name" value="Probable inorganic polyphosphate/atp-NAD kinase, domain 2"/>
    <property type="match status" value="1"/>
</dbReference>
<dbReference type="SUPFAM" id="SSF111331">
    <property type="entry name" value="NAD kinase/diacylglycerol kinase-like"/>
    <property type="match status" value="1"/>
</dbReference>
<comment type="catalytic activity">
    <reaction evidence="5 6">
        <text>NAD(+) + ATP = ADP + NADP(+) + H(+)</text>
        <dbReference type="Rhea" id="RHEA:18629"/>
        <dbReference type="ChEBI" id="CHEBI:15378"/>
        <dbReference type="ChEBI" id="CHEBI:30616"/>
        <dbReference type="ChEBI" id="CHEBI:57540"/>
        <dbReference type="ChEBI" id="CHEBI:58349"/>
        <dbReference type="ChEBI" id="CHEBI:456216"/>
        <dbReference type="EC" id="2.7.1.23"/>
    </reaction>
</comment>
<feature type="active site" description="Proton acceptor" evidence="6">
    <location>
        <position position="88"/>
    </location>
</feature>
<organism evidence="7 8">
    <name type="scientific">Oceanidesulfovibrio indonesiensis</name>
    <dbReference type="NCBI Taxonomy" id="54767"/>
    <lineage>
        <taxon>Bacteria</taxon>
        <taxon>Pseudomonadati</taxon>
        <taxon>Thermodesulfobacteriota</taxon>
        <taxon>Desulfovibrionia</taxon>
        <taxon>Desulfovibrionales</taxon>
        <taxon>Desulfovibrionaceae</taxon>
        <taxon>Oceanidesulfovibrio</taxon>
    </lineage>
</organism>
<dbReference type="GO" id="GO:0046872">
    <property type="term" value="F:metal ion binding"/>
    <property type="evidence" value="ECO:0007669"/>
    <property type="project" value="UniProtKB-UniRule"/>
</dbReference>
<feature type="binding site" evidence="6">
    <location>
        <position position="177"/>
    </location>
    <ligand>
        <name>NAD(+)</name>
        <dbReference type="ChEBI" id="CHEBI:57540"/>
    </ligand>
</feature>
<feature type="binding site" evidence="6">
    <location>
        <position position="194"/>
    </location>
    <ligand>
        <name>NAD(+)</name>
        <dbReference type="ChEBI" id="CHEBI:57540"/>
    </ligand>
</feature>
<dbReference type="GO" id="GO:0051287">
    <property type="term" value="F:NAD binding"/>
    <property type="evidence" value="ECO:0007669"/>
    <property type="project" value="UniProtKB-ARBA"/>
</dbReference>